<dbReference type="Gene3D" id="1.10.10.10">
    <property type="entry name" value="Winged helix-like DNA-binding domain superfamily/Winged helix DNA-binding domain"/>
    <property type="match status" value="1"/>
</dbReference>
<proteinExistence type="predicted"/>
<dbReference type="InterPro" id="IPR013249">
    <property type="entry name" value="RNA_pol_sigma70_r4_t2"/>
</dbReference>
<name>A0ABW4KST1_9BURK</name>
<dbReference type="SUPFAM" id="SSF54427">
    <property type="entry name" value="NTF2-like"/>
    <property type="match status" value="1"/>
</dbReference>
<organism evidence="2 3">
    <name type="scientific">Ottowia flava</name>
    <dbReference type="NCBI Taxonomy" id="2675430"/>
    <lineage>
        <taxon>Bacteria</taxon>
        <taxon>Pseudomonadati</taxon>
        <taxon>Pseudomonadota</taxon>
        <taxon>Betaproteobacteria</taxon>
        <taxon>Burkholderiales</taxon>
        <taxon>Comamonadaceae</taxon>
        <taxon>Ottowia</taxon>
    </lineage>
</organism>
<gene>
    <name evidence="2" type="ORF">ACFSF0_01730</name>
</gene>
<dbReference type="InterPro" id="IPR052704">
    <property type="entry name" value="ECF_Sigma-70_Domain"/>
</dbReference>
<accession>A0ABW4KST1</accession>
<dbReference type="RefSeq" id="WP_147912942.1">
    <property type="nucleotide sequence ID" value="NZ_JBHUEJ010000003.1"/>
</dbReference>
<feature type="domain" description="RNA polymerase sigma factor 70 region 4 type 2" evidence="1">
    <location>
        <begin position="46"/>
        <end position="97"/>
    </location>
</feature>
<keyword evidence="3" id="KW-1185">Reference proteome</keyword>
<protein>
    <submittedName>
        <fullName evidence="2">Sigma factor-like helix-turn-helix DNA-binding protein</fullName>
    </submittedName>
</protein>
<evidence type="ECO:0000313" key="2">
    <source>
        <dbReference type="EMBL" id="MFD1709315.1"/>
    </source>
</evidence>
<reference evidence="3" key="1">
    <citation type="journal article" date="2019" name="Int. J. Syst. Evol. Microbiol.">
        <title>The Global Catalogue of Microorganisms (GCM) 10K type strain sequencing project: providing services to taxonomists for standard genome sequencing and annotation.</title>
        <authorList>
            <consortium name="The Broad Institute Genomics Platform"/>
            <consortium name="The Broad Institute Genome Sequencing Center for Infectious Disease"/>
            <person name="Wu L."/>
            <person name="Ma J."/>
        </authorList>
    </citation>
    <scope>NUCLEOTIDE SEQUENCE [LARGE SCALE GENOMIC DNA]</scope>
    <source>
        <strain evidence="3">LMG 29247</strain>
    </source>
</reference>
<dbReference type="InterPro" id="IPR013324">
    <property type="entry name" value="RNA_pol_sigma_r3/r4-like"/>
</dbReference>
<dbReference type="SUPFAM" id="SSF88659">
    <property type="entry name" value="Sigma3 and sigma4 domains of RNA polymerase sigma factors"/>
    <property type="match status" value="1"/>
</dbReference>
<dbReference type="InterPro" id="IPR036388">
    <property type="entry name" value="WH-like_DNA-bd_sf"/>
</dbReference>
<comment type="caution">
    <text evidence="2">The sequence shown here is derived from an EMBL/GenBank/DDBJ whole genome shotgun (WGS) entry which is preliminary data.</text>
</comment>
<dbReference type="InterPro" id="IPR032710">
    <property type="entry name" value="NTF2-like_dom_sf"/>
</dbReference>
<dbReference type="Pfam" id="PF08281">
    <property type="entry name" value="Sigma70_r4_2"/>
    <property type="match status" value="1"/>
</dbReference>
<evidence type="ECO:0000259" key="1">
    <source>
        <dbReference type="Pfam" id="PF08281"/>
    </source>
</evidence>
<dbReference type="PANTHER" id="PTHR30173:SF36">
    <property type="entry name" value="ECF RNA POLYMERASE SIGMA FACTOR SIGJ"/>
    <property type="match status" value="1"/>
</dbReference>
<dbReference type="PANTHER" id="PTHR30173">
    <property type="entry name" value="SIGMA 19 FACTOR"/>
    <property type="match status" value="1"/>
</dbReference>
<dbReference type="Proteomes" id="UP001597304">
    <property type="component" value="Unassembled WGS sequence"/>
</dbReference>
<evidence type="ECO:0000313" key="3">
    <source>
        <dbReference type="Proteomes" id="UP001597304"/>
    </source>
</evidence>
<dbReference type="Gene3D" id="3.10.450.50">
    <property type="match status" value="1"/>
</dbReference>
<sequence>MAIDRLRAAKLRREAYPGLWLPEPLISEGPASPEQIHEVADDVSIAFLVLLDCLTPEARAAFLLREVFDVDYEHIAAAIDKSEAASRQIVHRAKQRLTAARGSERQRSRTPPKEQYALLHRLIQAIMDGDFSGIRALLAEEAALVGDFGNKGPSLRHPLSGAQRIAQLYYAHYLRHGRNMRLELAFLNGEWALLRYLQDELESIQAFEFEGGRIAHVRIQRNPEKLASLKRYSDLLTAPNPH</sequence>
<dbReference type="EMBL" id="JBHUEJ010000003">
    <property type="protein sequence ID" value="MFD1709315.1"/>
    <property type="molecule type" value="Genomic_DNA"/>
</dbReference>